<organism evidence="1 2">
    <name type="scientific">Lactobacillus xujianguonis</name>
    <dbReference type="NCBI Taxonomy" id="2495899"/>
    <lineage>
        <taxon>Bacteria</taxon>
        <taxon>Bacillati</taxon>
        <taxon>Bacillota</taxon>
        <taxon>Bacilli</taxon>
        <taxon>Lactobacillales</taxon>
        <taxon>Lactobacillaceae</taxon>
        <taxon>Lactobacillus</taxon>
    </lineage>
</organism>
<dbReference type="EMBL" id="RXIA01000005">
    <property type="protein sequence ID" value="RVU71385.1"/>
    <property type="molecule type" value="Genomic_DNA"/>
</dbReference>
<sequence length="170" mass="19565">MNIWFVLIFIAAAFLLQSLLGFLQLQNFVKVFRGMSKNGKVLIGKNPKKLRAGSLLLLNIDQDANIQNANLMKGVTVFARFKPFKELENKSLPILASSYDEMKKFDPLTRECILNAYRNFVNYRTGKMSREDWDKSTNFLSLPVFNMWKNMAIVGFNKMSNKVRSLVKKA</sequence>
<comment type="caution">
    <text evidence="1">The sequence shown here is derived from an EMBL/GenBank/DDBJ whole genome shotgun (WGS) entry which is preliminary data.</text>
</comment>
<keyword evidence="2" id="KW-1185">Reference proteome</keyword>
<proteinExistence type="predicted"/>
<dbReference type="Pfam" id="PF06923">
    <property type="entry name" value="GutM"/>
    <property type="match status" value="1"/>
</dbReference>
<accession>A0A437SWT0</accession>
<dbReference type="AlphaFoldDB" id="A0A437SWT0"/>
<dbReference type="RefSeq" id="WP_103661757.1">
    <property type="nucleotide sequence ID" value="NZ_ML136874.1"/>
</dbReference>
<protein>
    <submittedName>
        <fullName evidence="1">Transcriptional regulator</fullName>
    </submittedName>
</protein>
<evidence type="ECO:0000313" key="1">
    <source>
        <dbReference type="EMBL" id="RVU71385.1"/>
    </source>
</evidence>
<dbReference type="Proteomes" id="UP000288291">
    <property type="component" value="Unassembled WGS sequence"/>
</dbReference>
<reference evidence="1 2" key="1">
    <citation type="submission" date="2018-12" db="EMBL/GenBank/DDBJ databases">
        <authorList>
            <person name="Meng J."/>
        </authorList>
    </citation>
    <scope>NUCLEOTIDE SEQUENCE [LARGE SCALE GENOMIC DNA]</scope>
    <source>
        <strain evidence="1 2">HT111-2</strain>
    </source>
</reference>
<name>A0A437SWT0_9LACO</name>
<dbReference type="InterPro" id="IPR009693">
    <property type="entry name" value="Glucitol_operon_activator"/>
</dbReference>
<dbReference type="PIRSF" id="PIRSF011474">
    <property type="entry name" value="Glucitol_operon_activator"/>
    <property type="match status" value="1"/>
</dbReference>
<evidence type="ECO:0000313" key="2">
    <source>
        <dbReference type="Proteomes" id="UP000288291"/>
    </source>
</evidence>
<gene>
    <name evidence="1" type="ORF">EJK17_02795</name>
</gene>